<dbReference type="EMBL" id="BMVC01000004">
    <property type="protein sequence ID" value="GHC89772.1"/>
    <property type="molecule type" value="Genomic_DNA"/>
</dbReference>
<protein>
    <recommendedName>
        <fullName evidence="4">WD40 repeat domain-containing protein</fullName>
    </recommendedName>
</protein>
<evidence type="ECO:0008006" key="4">
    <source>
        <dbReference type="Google" id="ProtNLM"/>
    </source>
</evidence>
<dbReference type="Gene3D" id="2.130.10.10">
    <property type="entry name" value="YVTN repeat-like/Quinoprotein amine dehydrogenase"/>
    <property type="match status" value="1"/>
</dbReference>
<dbReference type="InterPro" id="IPR015943">
    <property type="entry name" value="WD40/YVTN_repeat-like_dom_sf"/>
</dbReference>
<feature type="compositionally biased region" description="Basic and acidic residues" evidence="1">
    <location>
        <begin position="387"/>
        <end position="398"/>
    </location>
</feature>
<accession>A0A918WW91</accession>
<reference evidence="2" key="2">
    <citation type="submission" date="2020-09" db="EMBL/GenBank/DDBJ databases">
        <authorList>
            <person name="Sun Q."/>
            <person name="Ohkuma M."/>
        </authorList>
    </citation>
    <scope>NUCLEOTIDE SEQUENCE</scope>
    <source>
        <strain evidence="2">JCM 4637</strain>
    </source>
</reference>
<proteinExistence type="predicted"/>
<evidence type="ECO:0000256" key="1">
    <source>
        <dbReference type="SAM" id="MobiDB-lite"/>
    </source>
</evidence>
<evidence type="ECO:0000313" key="3">
    <source>
        <dbReference type="Proteomes" id="UP000638353"/>
    </source>
</evidence>
<gene>
    <name evidence="2" type="ORF">GCM10010334_23220</name>
</gene>
<dbReference type="SUPFAM" id="SSF101908">
    <property type="entry name" value="Putative isomerase YbhE"/>
    <property type="match status" value="1"/>
</dbReference>
<comment type="caution">
    <text evidence="2">The sequence shown here is derived from an EMBL/GenBank/DDBJ whole genome shotgun (WGS) entry which is preliminary data.</text>
</comment>
<evidence type="ECO:0000313" key="2">
    <source>
        <dbReference type="EMBL" id="GHC89772.1"/>
    </source>
</evidence>
<reference evidence="2" key="1">
    <citation type="journal article" date="2014" name="Int. J. Syst. Evol. Microbiol.">
        <title>Complete genome sequence of Corynebacterium casei LMG S-19264T (=DSM 44701T), isolated from a smear-ripened cheese.</title>
        <authorList>
            <consortium name="US DOE Joint Genome Institute (JGI-PGF)"/>
            <person name="Walter F."/>
            <person name="Albersmeier A."/>
            <person name="Kalinowski J."/>
            <person name="Ruckert C."/>
        </authorList>
    </citation>
    <scope>NUCLEOTIDE SEQUENCE</scope>
    <source>
        <strain evidence="2">JCM 4637</strain>
    </source>
</reference>
<name>A0A918WW91_9ACTN</name>
<organism evidence="2 3">
    <name type="scientific">Streptomyces finlayi</name>
    <dbReference type="NCBI Taxonomy" id="67296"/>
    <lineage>
        <taxon>Bacteria</taxon>
        <taxon>Bacillati</taxon>
        <taxon>Actinomycetota</taxon>
        <taxon>Actinomycetes</taxon>
        <taxon>Kitasatosporales</taxon>
        <taxon>Streptomycetaceae</taxon>
        <taxon>Streptomyces</taxon>
    </lineage>
</organism>
<dbReference type="AlphaFoldDB" id="A0A918WW91"/>
<feature type="region of interest" description="Disordered" evidence="1">
    <location>
        <begin position="263"/>
        <end position="282"/>
    </location>
</feature>
<dbReference type="RefSeq" id="WP_229897715.1">
    <property type="nucleotide sequence ID" value="NZ_BMVC01000004.1"/>
</dbReference>
<sequence>MSDTSDASDTSAKSVVEVVARVRVGTGHPLERLSCHPRLPLIAALDSERPAVRVWSFEGGGLTEVGLVGGDSEVYGDASSWDRYERIPGVAWHPRQPLLVVAGETGTVQWTPAGVTALDGLPSATCVAFAPDGRAVWASPSSEGDEEDRWERSDTLDLATGAVSAGPRWDTGVVEHPGGSLVATLASDQGATQVLFARTDLDTAAPAPGMHVLRRALILDVDGYEAPVFSADGRRFAVRGNAYANTLHVFDFPSLRSVLATELDEPDPQERPDGTKSWSRQNIAFGPRPDVLWIGTPTGTLIELDLSTEHATAHAPLPHPSAVTALATASTGQLALADGEGGLALLSVDTDFALPQPDTAQQHLDTAQAAVAAFMTATSEVPSDGDPESHLHLTDGSREWTPSELDSVTDAAETDPSWLQIQAAMNSYRGKDS</sequence>
<feature type="region of interest" description="Disordered" evidence="1">
    <location>
        <begin position="379"/>
        <end position="418"/>
    </location>
</feature>
<dbReference type="Proteomes" id="UP000638353">
    <property type="component" value="Unassembled WGS sequence"/>
</dbReference>